<feature type="binding site" evidence="10">
    <location>
        <position position="322"/>
    </location>
    <ligand>
        <name>substrate</name>
    </ligand>
</feature>
<dbReference type="InterPro" id="IPR001732">
    <property type="entry name" value="UDP-Glc/GDP-Man_DH_N"/>
</dbReference>
<dbReference type="Pfam" id="PF03721">
    <property type="entry name" value="UDPG_MGDP_dh_N"/>
    <property type="match status" value="1"/>
</dbReference>
<dbReference type="PANTHER" id="PTHR43750:SF3">
    <property type="entry name" value="UDP-GLUCOSE 6-DEHYDROGENASE TUAD"/>
    <property type="match status" value="1"/>
</dbReference>
<evidence type="ECO:0000256" key="6">
    <source>
        <dbReference type="ARBA" id="ARBA00047473"/>
    </source>
</evidence>
<dbReference type="EC" id="1.1.1.22" evidence="3 8"/>
<proteinExistence type="inferred from homology"/>
<feature type="binding site" evidence="10">
    <location>
        <begin position="154"/>
        <end position="157"/>
    </location>
    <ligand>
        <name>substrate</name>
    </ligand>
</feature>
<keyword evidence="14" id="KW-1185">Reference proteome</keyword>
<evidence type="ECO:0000256" key="10">
    <source>
        <dbReference type="PIRSR" id="PIRSR500134-2"/>
    </source>
</evidence>
<feature type="binding site" evidence="10">
    <location>
        <begin position="251"/>
        <end position="255"/>
    </location>
    <ligand>
        <name>substrate</name>
    </ligand>
</feature>
<dbReference type="InterPro" id="IPR036220">
    <property type="entry name" value="UDP-Glc/GDP-Man_DH_C_sf"/>
</dbReference>
<keyword evidence="5 8" id="KW-0520">NAD</keyword>
<accession>A0A7W9L8V0</accession>
<feature type="binding site" evidence="11">
    <location>
        <position position="265"/>
    </location>
    <ligand>
        <name>NAD(+)</name>
        <dbReference type="ChEBI" id="CHEBI:57540"/>
    </ligand>
</feature>
<dbReference type="PIRSF" id="PIRSF000124">
    <property type="entry name" value="UDPglc_GDPman_dh"/>
    <property type="match status" value="1"/>
</dbReference>
<dbReference type="EMBL" id="JACHMB010000001">
    <property type="protein sequence ID" value="MBB5774910.1"/>
    <property type="molecule type" value="Genomic_DNA"/>
</dbReference>
<evidence type="ECO:0000313" key="14">
    <source>
        <dbReference type="Proteomes" id="UP000579153"/>
    </source>
</evidence>
<dbReference type="InterPro" id="IPR014027">
    <property type="entry name" value="UDP-Glc/GDP-Man_DH_C"/>
</dbReference>
<name>A0A7W9L8V0_9ACTN</name>
<comment type="function">
    <text evidence="7">Catalyzes the conversion of UDP-glucose into UDP-glucuronate, one of the precursors of teichuronic acid.</text>
</comment>
<comment type="similarity">
    <text evidence="2 8">Belongs to the UDP-glucose/GDP-mannose dehydrogenase family.</text>
</comment>
<evidence type="ECO:0000256" key="11">
    <source>
        <dbReference type="PIRSR" id="PIRSR500134-3"/>
    </source>
</evidence>
<dbReference type="NCBIfam" id="TIGR03026">
    <property type="entry name" value="NDP-sugDHase"/>
    <property type="match status" value="1"/>
</dbReference>
<dbReference type="InterPro" id="IPR036291">
    <property type="entry name" value="NAD(P)-bd_dom_sf"/>
</dbReference>
<feature type="binding site" evidence="10">
    <location>
        <position position="259"/>
    </location>
    <ligand>
        <name>substrate</name>
    </ligand>
</feature>
<dbReference type="Pfam" id="PF03720">
    <property type="entry name" value="UDPG_MGDP_dh_C"/>
    <property type="match status" value="1"/>
</dbReference>
<comment type="caution">
    <text evidence="13">The sequence shown here is derived from an EMBL/GenBank/DDBJ whole genome shotgun (WGS) entry which is preliminary data.</text>
</comment>
<dbReference type="PANTHER" id="PTHR43750">
    <property type="entry name" value="UDP-GLUCOSE 6-DEHYDROGENASE TUAD"/>
    <property type="match status" value="1"/>
</dbReference>
<dbReference type="UniPathway" id="UPA00038">
    <property type="reaction ID" value="UER00491"/>
</dbReference>
<dbReference type="GO" id="GO:0000271">
    <property type="term" value="P:polysaccharide biosynthetic process"/>
    <property type="evidence" value="ECO:0007669"/>
    <property type="project" value="InterPro"/>
</dbReference>
<protein>
    <recommendedName>
        <fullName evidence="3 8">UDP-glucose 6-dehydrogenase</fullName>
        <ecNumber evidence="3 8">1.1.1.22</ecNumber>
    </recommendedName>
</protein>
<dbReference type="GO" id="GO:0006065">
    <property type="term" value="P:UDP-glucuronate biosynthetic process"/>
    <property type="evidence" value="ECO:0007669"/>
    <property type="project" value="UniProtKB-UniPathway"/>
</dbReference>
<dbReference type="GO" id="GO:0051287">
    <property type="term" value="F:NAD binding"/>
    <property type="evidence" value="ECO:0007669"/>
    <property type="project" value="InterPro"/>
</dbReference>
<feature type="active site" description="Nucleophile" evidence="9">
    <location>
        <position position="262"/>
    </location>
</feature>
<evidence type="ECO:0000259" key="12">
    <source>
        <dbReference type="SMART" id="SM00984"/>
    </source>
</evidence>
<dbReference type="PIRSF" id="PIRSF500134">
    <property type="entry name" value="UDPglc_DH_bac"/>
    <property type="match status" value="1"/>
</dbReference>
<dbReference type="SUPFAM" id="SSF52413">
    <property type="entry name" value="UDP-glucose/GDP-mannose dehydrogenase C-terminal domain"/>
    <property type="match status" value="1"/>
</dbReference>
<reference evidence="13 14" key="1">
    <citation type="submission" date="2020-08" db="EMBL/GenBank/DDBJ databases">
        <title>Sequencing the genomes of 1000 actinobacteria strains.</title>
        <authorList>
            <person name="Klenk H.-P."/>
        </authorList>
    </citation>
    <scope>NUCLEOTIDE SEQUENCE [LARGE SCALE GENOMIC DNA]</scope>
    <source>
        <strain evidence="13 14">DSM 45507</strain>
    </source>
</reference>
<dbReference type="SMART" id="SM00984">
    <property type="entry name" value="UDPG_MGDP_dh_C"/>
    <property type="match status" value="1"/>
</dbReference>
<dbReference type="Proteomes" id="UP000579153">
    <property type="component" value="Unassembled WGS sequence"/>
</dbReference>
<feature type="binding site" evidence="11">
    <location>
        <position position="91"/>
    </location>
    <ligand>
        <name>NAD(+)</name>
        <dbReference type="ChEBI" id="CHEBI:57540"/>
    </ligand>
</feature>
<feature type="binding site" evidence="11">
    <location>
        <position position="42"/>
    </location>
    <ligand>
        <name>NAD(+)</name>
        <dbReference type="ChEBI" id="CHEBI:57540"/>
    </ligand>
</feature>
<feature type="binding site" evidence="11">
    <location>
        <position position="329"/>
    </location>
    <ligand>
        <name>NAD(+)</name>
        <dbReference type="ChEBI" id="CHEBI:57540"/>
    </ligand>
</feature>
<feature type="domain" description="UDP-glucose/GDP-mannose dehydrogenase C-terminal" evidence="12">
    <location>
        <begin position="315"/>
        <end position="416"/>
    </location>
</feature>
<evidence type="ECO:0000313" key="13">
    <source>
        <dbReference type="EMBL" id="MBB5774910.1"/>
    </source>
</evidence>
<dbReference type="SUPFAM" id="SSF51735">
    <property type="entry name" value="NAD(P)-binding Rossmann-fold domains"/>
    <property type="match status" value="1"/>
</dbReference>
<dbReference type="GO" id="GO:0003979">
    <property type="term" value="F:UDP-glucose 6-dehydrogenase activity"/>
    <property type="evidence" value="ECO:0007669"/>
    <property type="project" value="UniProtKB-EC"/>
</dbReference>
<keyword evidence="4 8" id="KW-0560">Oxidoreductase</keyword>
<evidence type="ECO:0000256" key="3">
    <source>
        <dbReference type="ARBA" id="ARBA00012954"/>
    </source>
</evidence>
<sequence length="432" mass="46254">MMEKPPYRRVAVFGAGYIGLVTGACLADLGHRVVIRDIDPEKIKLLQAGEVPIYEPGLSDLIGRNKERLSFTLDLAEAVTGAEIAYVCVDTPPSASGDADLSRVWSVVTSLKDAAHLRAVVVKSTVPVGTGSRVRAALDAAGLGHVGYAANPEFTAEGRAVSDFMHPDRIVIGTSDEATARLLTELHESVDGPVVVMSVRSAEMVKLAANALLATKISFINEIATLCEKTGADVEEVAHAVGLDHRLGPHFLRPGIGWGGSCFPKDSEALRQLANNTGYHLQLLSAVIEVNNLQKRRAIQKLKDELGTLAGARVALLGLTFKPGTDDMRESPSTVLASRLLAEGAEVHCWDPMARPAAAEPWTSTTRHTSVEQALEGADAAVIVTEWPQLAQVDWTQAVATMRRPVLFDGRNLLDPVAMRAAGYHYLSVGRP</sequence>
<dbReference type="FunFam" id="1.20.5.100:FF:000001">
    <property type="entry name" value="UDP-glucose 6-dehydrogenase"/>
    <property type="match status" value="1"/>
</dbReference>
<feature type="binding site" evidence="11">
    <location>
        <position position="37"/>
    </location>
    <ligand>
        <name>NAD(+)</name>
        <dbReference type="ChEBI" id="CHEBI:57540"/>
    </ligand>
</feature>
<dbReference type="SUPFAM" id="SSF48179">
    <property type="entry name" value="6-phosphogluconate dehydrogenase C-terminal domain-like"/>
    <property type="match status" value="1"/>
</dbReference>
<feature type="binding site" evidence="10">
    <location>
        <position position="206"/>
    </location>
    <ligand>
        <name>substrate</name>
    </ligand>
</feature>
<evidence type="ECO:0000256" key="7">
    <source>
        <dbReference type="ARBA" id="ARBA00053241"/>
    </source>
</evidence>
<feature type="binding site" evidence="11">
    <location>
        <position position="125"/>
    </location>
    <ligand>
        <name>NAD(+)</name>
        <dbReference type="ChEBI" id="CHEBI:57540"/>
    </ligand>
</feature>
<comment type="catalytic activity">
    <reaction evidence="6 8">
        <text>UDP-alpha-D-glucose + 2 NAD(+) + H2O = UDP-alpha-D-glucuronate + 2 NADH + 3 H(+)</text>
        <dbReference type="Rhea" id="RHEA:23596"/>
        <dbReference type="ChEBI" id="CHEBI:15377"/>
        <dbReference type="ChEBI" id="CHEBI:15378"/>
        <dbReference type="ChEBI" id="CHEBI:57540"/>
        <dbReference type="ChEBI" id="CHEBI:57945"/>
        <dbReference type="ChEBI" id="CHEBI:58052"/>
        <dbReference type="ChEBI" id="CHEBI:58885"/>
        <dbReference type="EC" id="1.1.1.22"/>
    </reaction>
</comment>
<dbReference type="Gene3D" id="3.40.50.720">
    <property type="entry name" value="NAD(P)-binding Rossmann-like Domain"/>
    <property type="match status" value="2"/>
</dbReference>
<dbReference type="RefSeq" id="WP_185068693.1">
    <property type="nucleotide sequence ID" value="NZ_JACHMB010000001.1"/>
</dbReference>
<comment type="pathway">
    <text evidence="1">Nucleotide-sugar biosynthesis; UDP-alpha-D-glucuronate biosynthesis; UDP-alpha-D-glucuronate from UDP-alpha-D-glucose: step 1/1.</text>
</comment>
<dbReference type="InterPro" id="IPR028357">
    <property type="entry name" value="UDPglc_DH_bac"/>
</dbReference>
<dbReference type="Pfam" id="PF00984">
    <property type="entry name" value="UDPG_MGDP_dh"/>
    <property type="match status" value="1"/>
</dbReference>
<feature type="binding site" evidence="11">
    <location>
        <position position="157"/>
    </location>
    <ligand>
        <name>NAD(+)</name>
        <dbReference type="ChEBI" id="CHEBI:57540"/>
    </ligand>
</feature>
<dbReference type="Gene3D" id="1.20.5.100">
    <property type="entry name" value="Cytochrome c1, transmembrane anchor, C-terminal"/>
    <property type="match status" value="1"/>
</dbReference>
<evidence type="ECO:0000256" key="5">
    <source>
        <dbReference type="ARBA" id="ARBA00023027"/>
    </source>
</evidence>
<organism evidence="13 14">
    <name type="scientific">Nonomuraea jabiensis</name>
    <dbReference type="NCBI Taxonomy" id="882448"/>
    <lineage>
        <taxon>Bacteria</taxon>
        <taxon>Bacillati</taxon>
        <taxon>Actinomycetota</taxon>
        <taxon>Actinomycetes</taxon>
        <taxon>Streptosporangiales</taxon>
        <taxon>Streptosporangiaceae</taxon>
        <taxon>Nonomuraea</taxon>
    </lineage>
</organism>
<dbReference type="InterPro" id="IPR014026">
    <property type="entry name" value="UDP-Glc/GDP-Man_DH_dimer"/>
</dbReference>
<evidence type="ECO:0000256" key="8">
    <source>
        <dbReference type="PIRNR" id="PIRNR000124"/>
    </source>
</evidence>
<evidence type="ECO:0000256" key="2">
    <source>
        <dbReference type="ARBA" id="ARBA00006601"/>
    </source>
</evidence>
<evidence type="ECO:0000256" key="4">
    <source>
        <dbReference type="ARBA" id="ARBA00023002"/>
    </source>
</evidence>
<dbReference type="InterPro" id="IPR008927">
    <property type="entry name" value="6-PGluconate_DH-like_C_sf"/>
</dbReference>
<evidence type="ECO:0000256" key="9">
    <source>
        <dbReference type="PIRSR" id="PIRSR500134-1"/>
    </source>
</evidence>
<dbReference type="AlphaFoldDB" id="A0A7W9L8V0"/>
<dbReference type="PROSITE" id="PS51257">
    <property type="entry name" value="PROKAR_LIPOPROTEIN"/>
    <property type="match status" value="1"/>
</dbReference>
<dbReference type="InterPro" id="IPR017476">
    <property type="entry name" value="UDP-Glc/GDP-Man"/>
</dbReference>
<evidence type="ECO:0000256" key="1">
    <source>
        <dbReference type="ARBA" id="ARBA00004701"/>
    </source>
</evidence>
<gene>
    <name evidence="13" type="ORF">HD596_001666</name>
</gene>